<keyword evidence="1 3" id="KW-0853">WD repeat</keyword>
<accession>U6KIY2</accession>
<reference evidence="4" key="2">
    <citation type="submission" date="2013-10" db="EMBL/GenBank/DDBJ databases">
        <authorList>
            <person name="Aslett M."/>
        </authorList>
    </citation>
    <scope>NUCLEOTIDE SEQUENCE [LARGE SCALE GENOMIC DNA]</scope>
    <source>
        <strain evidence="4">Houghton</strain>
    </source>
</reference>
<dbReference type="InterPro" id="IPR015943">
    <property type="entry name" value="WD40/YVTN_repeat-like_dom_sf"/>
</dbReference>
<dbReference type="VEuPathDB" id="ToxoDB:ETH2_1550000"/>
<feature type="repeat" description="WD" evidence="3">
    <location>
        <begin position="123"/>
        <end position="155"/>
    </location>
</feature>
<dbReference type="Pfam" id="PF00400">
    <property type="entry name" value="WD40"/>
    <property type="match status" value="3"/>
</dbReference>
<proteinExistence type="predicted"/>
<keyword evidence="2" id="KW-0677">Repeat</keyword>
<dbReference type="SUPFAM" id="SSF50978">
    <property type="entry name" value="WD40 repeat-like"/>
    <property type="match status" value="1"/>
</dbReference>
<dbReference type="PANTHER" id="PTHR10971">
    <property type="entry name" value="MRNA EXPORT FACTOR AND BUB3"/>
    <property type="match status" value="1"/>
</dbReference>
<dbReference type="SMART" id="SM00320">
    <property type="entry name" value="WD40"/>
    <property type="match status" value="3"/>
</dbReference>
<evidence type="ECO:0000256" key="2">
    <source>
        <dbReference type="ARBA" id="ARBA00022737"/>
    </source>
</evidence>
<dbReference type="PROSITE" id="PS50294">
    <property type="entry name" value="WD_REPEATS_REGION"/>
    <property type="match status" value="2"/>
</dbReference>
<dbReference type="AlphaFoldDB" id="U6KIY2"/>
<reference evidence="4" key="1">
    <citation type="submission" date="2013-10" db="EMBL/GenBank/DDBJ databases">
        <title>Genomic analysis of the causative agents of coccidiosis in chickens.</title>
        <authorList>
            <person name="Reid A.J."/>
            <person name="Blake D."/>
            <person name="Billington K."/>
            <person name="Browne H."/>
            <person name="Dunn M."/>
            <person name="Hung S."/>
            <person name="Kawahara F."/>
            <person name="Miranda-Saavedra D."/>
            <person name="Mourier T."/>
            <person name="Nagra H."/>
            <person name="Otto T.D."/>
            <person name="Rawlings N."/>
            <person name="Sanchez A."/>
            <person name="Sanders M."/>
            <person name="Subramaniam C."/>
            <person name="Tay Y."/>
            <person name="Dear P."/>
            <person name="Doerig C."/>
            <person name="Gruber A."/>
            <person name="Parkinson J."/>
            <person name="Shirley M."/>
            <person name="Wan K.L."/>
            <person name="Berriman M."/>
            <person name="Tomley F."/>
            <person name="Pain A."/>
        </authorList>
    </citation>
    <scope>NUCLEOTIDE SEQUENCE [LARGE SCALE GENOMIC DNA]</scope>
    <source>
        <strain evidence="4">Houghton</strain>
    </source>
</reference>
<dbReference type="RefSeq" id="XP_013228823.1">
    <property type="nucleotide sequence ID" value="XM_013373369.1"/>
</dbReference>
<dbReference type="OrthoDB" id="256303at2759"/>
<dbReference type="PROSITE" id="PS50082">
    <property type="entry name" value="WD_REPEATS_2"/>
    <property type="match status" value="2"/>
</dbReference>
<evidence type="ECO:0000256" key="1">
    <source>
        <dbReference type="ARBA" id="ARBA00022574"/>
    </source>
</evidence>
<dbReference type="EMBL" id="HG673801">
    <property type="protein sequence ID" value="CDJ37985.1"/>
    <property type="molecule type" value="Genomic_DNA"/>
</dbReference>
<sequence length="381" mass="41963">MSFGFTRSTTESANYYSKQNSTELPNGPSDSVSQLAWSRDGQALACASWDRTCRVWQITTQPAAFGSSGQSVYKGNPQSLFTETAPILSCCFGDTTQMLLTAGCDKQVKAYDLISGRTTGQVIGQHDSPVNFVAWNPMYKLVISTSWDGAVKMWDGKQPNPVWQQNVGAKICKAAFHDCFLGICDTFHDCLILNVPLLFQQNQIAFPVTTPSAAAAASIPVFTKAGSQYQKMQTRSIAFFPDDASQSPGAAIGSVEGRCSIVYIKEEHKDLMALSSAGTKIRGRKVHQTLPACFLSMSFLDGRLRVIFSLDAFYRLKTFEPAGAPIADLKYDPTSTALAYAVSYDWNKGPDQQEMAKGHHVYIHAMKEEDLRPRPKNTQRR</sequence>
<evidence type="ECO:0000313" key="5">
    <source>
        <dbReference type="Proteomes" id="UP000030747"/>
    </source>
</evidence>
<dbReference type="GeneID" id="25255620"/>
<dbReference type="VEuPathDB" id="ToxoDB:ETH_00032770"/>
<dbReference type="InterPro" id="IPR001680">
    <property type="entry name" value="WD40_rpt"/>
</dbReference>
<dbReference type="Gene3D" id="2.130.10.10">
    <property type="entry name" value="YVTN repeat-like/Quinoprotein amine dehydrogenase"/>
    <property type="match status" value="1"/>
</dbReference>
<organism evidence="4 5">
    <name type="scientific">Eimeria tenella</name>
    <name type="common">Coccidian parasite</name>
    <dbReference type="NCBI Taxonomy" id="5802"/>
    <lineage>
        <taxon>Eukaryota</taxon>
        <taxon>Sar</taxon>
        <taxon>Alveolata</taxon>
        <taxon>Apicomplexa</taxon>
        <taxon>Conoidasida</taxon>
        <taxon>Coccidia</taxon>
        <taxon>Eucoccidiorida</taxon>
        <taxon>Eimeriorina</taxon>
        <taxon>Eimeriidae</taxon>
        <taxon>Eimeria</taxon>
    </lineage>
</organism>
<protein>
    <submittedName>
        <fullName evidence="4">Poly(A)+ RNA export protein, putative</fullName>
    </submittedName>
</protein>
<gene>
    <name evidence="4" type="ORF">ETH_00032770</name>
</gene>
<name>U6KIY2_EIMTE</name>
<dbReference type="OMA" id="HVYIHAM"/>
<evidence type="ECO:0000313" key="4">
    <source>
        <dbReference type="EMBL" id="CDJ37985.1"/>
    </source>
</evidence>
<dbReference type="Proteomes" id="UP000030747">
    <property type="component" value="Unassembled WGS sequence"/>
</dbReference>
<feature type="repeat" description="WD" evidence="3">
    <location>
        <begin position="25"/>
        <end position="60"/>
    </location>
</feature>
<dbReference type="InterPro" id="IPR036322">
    <property type="entry name" value="WD40_repeat_dom_sf"/>
</dbReference>
<evidence type="ECO:0000256" key="3">
    <source>
        <dbReference type="PROSITE-ProRule" id="PRU00221"/>
    </source>
</evidence>
<keyword evidence="5" id="KW-1185">Reference proteome</keyword>